<proteinExistence type="predicted"/>
<organism evidence="1 2">
    <name type="scientific">Nesterenkonia rhizosphaerae</name>
    <dbReference type="NCBI Taxonomy" id="1348272"/>
    <lineage>
        <taxon>Bacteria</taxon>
        <taxon>Bacillati</taxon>
        <taxon>Actinomycetota</taxon>
        <taxon>Actinomycetes</taxon>
        <taxon>Micrococcales</taxon>
        <taxon>Micrococcaceae</taxon>
        <taxon>Nesterenkonia</taxon>
    </lineage>
</organism>
<evidence type="ECO:0000313" key="2">
    <source>
        <dbReference type="Proteomes" id="UP001500368"/>
    </source>
</evidence>
<dbReference type="EMBL" id="BAABLW010000005">
    <property type="protein sequence ID" value="GAA4915822.1"/>
    <property type="molecule type" value="Genomic_DNA"/>
</dbReference>
<reference evidence="2" key="1">
    <citation type="journal article" date="2019" name="Int. J. Syst. Evol. Microbiol.">
        <title>The Global Catalogue of Microorganisms (GCM) 10K type strain sequencing project: providing services to taxonomists for standard genome sequencing and annotation.</title>
        <authorList>
            <consortium name="The Broad Institute Genomics Platform"/>
            <consortium name="The Broad Institute Genome Sequencing Center for Infectious Disease"/>
            <person name="Wu L."/>
            <person name="Ma J."/>
        </authorList>
    </citation>
    <scope>NUCLEOTIDE SEQUENCE [LARGE SCALE GENOMIC DNA]</scope>
    <source>
        <strain evidence="2">JCM 19129</strain>
    </source>
</reference>
<dbReference type="Proteomes" id="UP001500368">
    <property type="component" value="Unassembled WGS sequence"/>
</dbReference>
<accession>A0ABP9FSP5</accession>
<keyword evidence="2" id="KW-1185">Reference proteome</keyword>
<comment type="caution">
    <text evidence="1">The sequence shown here is derived from an EMBL/GenBank/DDBJ whole genome shotgun (WGS) entry which is preliminary data.</text>
</comment>
<name>A0ABP9FSP5_9MICC</name>
<sequence length="95" mass="10784">MTHHIKLCQDCGEHHPGRHCERCDMPTTNEWVDNLWANEVACAQCLAALALEHEHRPDECEDAPPMATCTRDHSEEARYDAAESAWEVMRDGALI</sequence>
<gene>
    <name evidence="1" type="ORF">GCM10025790_08580</name>
</gene>
<protein>
    <submittedName>
        <fullName evidence="1">Uncharacterized protein</fullName>
    </submittedName>
</protein>
<evidence type="ECO:0000313" key="1">
    <source>
        <dbReference type="EMBL" id="GAA4915822.1"/>
    </source>
</evidence>